<dbReference type="PANTHER" id="PTHR46233:SF3">
    <property type="entry name" value="HYDROXYACYLGLUTATHIONE HYDROLASE GLOC"/>
    <property type="match status" value="1"/>
</dbReference>
<dbReference type="PANTHER" id="PTHR46233">
    <property type="entry name" value="HYDROXYACYLGLUTATHIONE HYDROLASE GLOC"/>
    <property type="match status" value="1"/>
</dbReference>
<sequence length="173" mass="19531">VLLQRLVDLNLQVERIIHTHAHLDHFLASGKMKEATGANLALHKDDFFLWDKLEDQCRMFGIPYEPAPPPDQWLEHEEEIEIEKTMGKALHTPGHTPGSMCFLFDSQKLLIAGDTLFQGSIGRTDLWGGDYSKIEQSIQGKLYTLDEATNVITGHGESTTIGREMRSNNFVRA</sequence>
<dbReference type="SUPFAM" id="SSF56281">
    <property type="entry name" value="Metallo-hydrolase/oxidoreductase"/>
    <property type="match status" value="1"/>
</dbReference>
<evidence type="ECO:0000313" key="6">
    <source>
        <dbReference type="EMBL" id="SVA78811.1"/>
    </source>
</evidence>
<dbReference type="Pfam" id="PF00753">
    <property type="entry name" value="Lactamase_B"/>
    <property type="match status" value="1"/>
</dbReference>
<accession>A0A381YQ82</accession>
<dbReference type="InterPro" id="IPR051453">
    <property type="entry name" value="MBL_Glyoxalase_II"/>
</dbReference>
<proteinExistence type="predicted"/>
<evidence type="ECO:0000256" key="4">
    <source>
        <dbReference type="ARBA" id="ARBA00022833"/>
    </source>
</evidence>
<feature type="domain" description="Metallo-beta-lactamase" evidence="5">
    <location>
        <begin position="1"/>
        <end position="155"/>
    </location>
</feature>
<evidence type="ECO:0000256" key="3">
    <source>
        <dbReference type="ARBA" id="ARBA00022801"/>
    </source>
</evidence>
<dbReference type="Gene3D" id="3.60.15.10">
    <property type="entry name" value="Ribonuclease Z/Hydroxyacylglutathione hydrolase-like"/>
    <property type="match status" value="1"/>
</dbReference>
<evidence type="ECO:0000259" key="5">
    <source>
        <dbReference type="SMART" id="SM00849"/>
    </source>
</evidence>
<dbReference type="SMART" id="SM00849">
    <property type="entry name" value="Lactamase_B"/>
    <property type="match status" value="1"/>
</dbReference>
<name>A0A381YQ82_9ZZZZ</name>
<gene>
    <name evidence="6" type="ORF">METZ01_LOCUS131665</name>
</gene>
<organism evidence="6">
    <name type="scientific">marine metagenome</name>
    <dbReference type="NCBI Taxonomy" id="408172"/>
    <lineage>
        <taxon>unclassified sequences</taxon>
        <taxon>metagenomes</taxon>
        <taxon>ecological metagenomes</taxon>
    </lineage>
</organism>
<dbReference type="GO" id="GO:0046872">
    <property type="term" value="F:metal ion binding"/>
    <property type="evidence" value="ECO:0007669"/>
    <property type="project" value="UniProtKB-KW"/>
</dbReference>
<dbReference type="InterPro" id="IPR001279">
    <property type="entry name" value="Metallo-B-lactamas"/>
</dbReference>
<evidence type="ECO:0000256" key="2">
    <source>
        <dbReference type="ARBA" id="ARBA00022723"/>
    </source>
</evidence>
<feature type="non-terminal residue" evidence="6">
    <location>
        <position position="1"/>
    </location>
</feature>
<dbReference type="GO" id="GO:0016787">
    <property type="term" value="F:hydrolase activity"/>
    <property type="evidence" value="ECO:0007669"/>
    <property type="project" value="UniProtKB-KW"/>
</dbReference>
<dbReference type="CDD" id="cd06262">
    <property type="entry name" value="metallo-hydrolase-like_MBL-fold"/>
    <property type="match status" value="1"/>
</dbReference>
<keyword evidence="3" id="KW-0378">Hydrolase</keyword>
<evidence type="ECO:0000256" key="1">
    <source>
        <dbReference type="ARBA" id="ARBA00001947"/>
    </source>
</evidence>
<reference evidence="6" key="1">
    <citation type="submission" date="2018-05" db="EMBL/GenBank/DDBJ databases">
        <authorList>
            <person name="Lanie J.A."/>
            <person name="Ng W.-L."/>
            <person name="Kazmierczak K.M."/>
            <person name="Andrzejewski T.M."/>
            <person name="Davidsen T.M."/>
            <person name="Wayne K.J."/>
            <person name="Tettelin H."/>
            <person name="Glass J.I."/>
            <person name="Rusch D."/>
            <person name="Podicherti R."/>
            <person name="Tsui H.-C.T."/>
            <person name="Winkler M.E."/>
        </authorList>
    </citation>
    <scope>NUCLEOTIDE SEQUENCE</scope>
</reference>
<keyword evidence="2" id="KW-0479">Metal-binding</keyword>
<dbReference type="AlphaFoldDB" id="A0A381YQ82"/>
<comment type="cofactor">
    <cofactor evidence="1">
        <name>Zn(2+)</name>
        <dbReference type="ChEBI" id="CHEBI:29105"/>
    </cofactor>
</comment>
<protein>
    <recommendedName>
        <fullName evidence="5">Metallo-beta-lactamase domain-containing protein</fullName>
    </recommendedName>
</protein>
<dbReference type="EMBL" id="UINC01018706">
    <property type="protein sequence ID" value="SVA78811.1"/>
    <property type="molecule type" value="Genomic_DNA"/>
</dbReference>
<keyword evidence="4" id="KW-0862">Zinc</keyword>
<dbReference type="InterPro" id="IPR036866">
    <property type="entry name" value="RibonucZ/Hydroxyglut_hydro"/>
</dbReference>